<feature type="transmembrane region" description="Helical" evidence="2">
    <location>
        <begin position="170"/>
        <end position="189"/>
    </location>
</feature>
<comment type="similarity">
    <text evidence="1">Belongs to the DedA family.</text>
</comment>
<dbReference type="PANTHER" id="PTHR42709">
    <property type="entry name" value="ALKALINE PHOSPHATASE LIKE PROTEIN"/>
    <property type="match status" value="1"/>
</dbReference>
<feature type="transmembrane region" description="Helical" evidence="2">
    <location>
        <begin position="49"/>
        <end position="70"/>
    </location>
</feature>
<dbReference type="EMBL" id="QGTQ01000008">
    <property type="protein sequence ID" value="PWW02934.1"/>
    <property type="molecule type" value="Genomic_DNA"/>
</dbReference>
<organism evidence="4 5">
    <name type="scientific">Paenibacillus cellulosilyticus</name>
    <dbReference type="NCBI Taxonomy" id="375489"/>
    <lineage>
        <taxon>Bacteria</taxon>
        <taxon>Bacillati</taxon>
        <taxon>Bacillota</taxon>
        <taxon>Bacilli</taxon>
        <taxon>Bacillales</taxon>
        <taxon>Paenibacillaceae</taxon>
        <taxon>Paenibacillus</taxon>
    </lineage>
</organism>
<evidence type="ECO:0000259" key="3">
    <source>
        <dbReference type="Pfam" id="PF09335"/>
    </source>
</evidence>
<comment type="caution">
    <text evidence="4">The sequence shown here is derived from an EMBL/GenBank/DDBJ whole genome shotgun (WGS) entry which is preliminary data.</text>
</comment>
<gene>
    <name evidence="4" type="ORF">DFQ01_108213</name>
</gene>
<dbReference type="InterPro" id="IPR051311">
    <property type="entry name" value="DedA_domain"/>
</dbReference>
<evidence type="ECO:0000256" key="1">
    <source>
        <dbReference type="ARBA" id="ARBA00010792"/>
    </source>
</evidence>
<proteinExistence type="inferred from homology"/>
<feature type="transmembrane region" description="Helical" evidence="2">
    <location>
        <begin position="137"/>
        <end position="158"/>
    </location>
</feature>
<evidence type="ECO:0000313" key="5">
    <source>
        <dbReference type="Proteomes" id="UP000246635"/>
    </source>
</evidence>
<dbReference type="AlphaFoldDB" id="A0A2V2YU14"/>
<dbReference type="Pfam" id="PF09335">
    <property type="entry name" value="VTT_dom"/>
    <property type="match status" value="1"/>
</dbReference>
<evidence type="ECO:0000313" key="4">
    <source>
        <dbReference type="EMBL" id="PWW02934.1"/>
    </source>
</evidence>
<feature type="domain" description="VTT" evidence="3">
    <location>
        <begin position="29"/>
        <end position="155"/>
    </location>
</feature>
<sequence length="197" mass="22346">MGNAAIWLEHYGYGILFAALLLEMLALPLPGEMLMSYTGVFISEGRMNLLLSIIVAGVGVTAGVTLSYFVGYKLGKPFVLKYGRHFHIGEAQLAKTSVWFEKYGEKLLFIAYFIPGVRHFTGYFCGVMRVPFRHYALYAYTGAWFWVCTFILLGHALGEKFEAYHHTINRYMLVLMLVGVGTSLLVYFLQRLRKKAT</sequence>
<keyword evidence="2" id="KW-1133">Transmembrane helix</keyword>
<name>A0A2V2YU14_9BACL</name>
<dbReference type="Proteomes" id="UP000246635">
    <property type="component" value="Unassembled WGS sequence"/>
</dbReference>
<dbReference type="PANTHER" id="PTHR42709:SF9">
    <property type="entry name" value="ALKALINE PHOSPHATASE LIKE PROTEIN"/>
    <property type="match status" value="1"/>
</dbReference>
<evidence type="ECO:0000256" key="2">
    <source>
        <dbReference type="SAM" id="Phobius"/>
    </source>
</evidence>
<dbReference type="GO" id="GO:0005886">
    <property type="term" value="C:plasma membrane"/>
    <property type="evidence" value="ECO:0007669"/>
    <property type="project" value="TreeGrafter"/>
</dbReference>
<dbReference type="RefSeq" id="WP_217490337.1">
    <property type="nucleotide sequence ID" value="NZ_CP054612.1"/>
</dbReference>
<keyword evidence="5" id="KW-1185">Reference proteome</keyword>
<reference evidence="4 5" key="1">
    <citation type="submission" date="2018-05" db="EMBL/GenBank/DDBJ databases">
        <title>Genomic Encyclopedia of Type Strains, Phase III (KMG-III): the genomes of soil and plant-associated and newly described type strains.</title>
        <authorList>
            <person name="Whitman W."/>
        </authorList>
    </citation>
    <scope>NUCLEOTIDE SEQUENCE [LARGE SCALE GENOMIC DNA]</scope>
    <source>
        <strain evidence="4 5">CECT 5696</strain>
    </source>
</reference>
<feature type="transmembrane region" description="Helical" evidence="2">
    <location>
        <begin position="12"/>
        <end position="29"/>
    </location>
</feature>
<dbReference type="InterPro" id="IPR032816">
    <property type="entry name" value="VTT_dom"/>
</dbReference>
<keyword evidence="2" id="KW-0472">Membrane</keyword>
<protein>
    <submittedName>
        <fullName evidence="4">Membrane protein DedA with SNARE-associated domain</fullName>
    </submittedName>
</protein>
<keyword evidence="2" id="KW-0812">Transmembrane</keyword>
<accession>A0A2V2YU14</accession>